<accession>A0A4Q1K761</accession>
<dbReference type="Proteomes" id="UP000290283">
    <property type="component" value="Unassembled WGS sequence"/>
</dbReference>
<dbReference type="EMBL" id="SBKO01000001">
    <property type="protein sequence ID" value="RXR21094.1"/>
    <property type="molecule type" value="Genomic_DNA"/>
</dbReference>
<dbReference type="RefSeq" id="WP_129434630.1">
    <property type="nucleotide sequence ID" value="NZ_SBKO01000001.1"/>
</dbReference>
<evidence type="ECO:0000313" key="2">
    <source>
        <dbReference type="Proteomes" id="UP000290283"/>
    </source>
</evidence>
<keyword evidence="2" id="KW-1185">Reference proteome</keyword>
<dbReference type="OrthoDB" id="1466062at2"/>
<comment type="caution">
    <text evidence="1">The sequence shown here is derived from an EMBL/GenBank/DDBJ whole genome shotgun (WGS) entry which is preliminary data.</text>
</comment>
<name>A0A4Q1K761_9FLAO</name>
<proteinExistence type="predicted"/>
<reference evidence="2" key="1">
    <citation type="submission" date="2019-01" db="EMBL/GenBank/DDBJ databases">
        <title>Cytophagaceae bacterium strain CAR-16.</title>
        <authorList>
            <person name="Chen W.-M."/>
        </authorList>
    </citation>
    <scope>NUCLEOTIDE SEQUENCE [LARGE SCALE GENOMIC DNA]</scope>
    <source>
        <strain evidence="2">LLJ-11</strain>
    </source>
</reference>
<protein>
    <submittedName>
        <fullName evidence="1">DUF4270 domain-containing protein</fullName>
    </submittedName>
</protein>
<evidence type="ECO:0000313" key="1">
    <source>
        <dbReference type="EMBL" id="RXR21094.1"/>
    </source>
</evidence>
<dbReference type="PROSITE" id="PS51257">
    <property type="entry name" value="PROKAR_LIPOPROTEIN"/>
    <property type="match status" value="1"/>
</dbReference>
<dbReference type="Pfam" id="PF14092">
    <property type="entry name" value="DUF4270"/>
    <property type="match status" value="1"/>
</dbReference>
<dbReference type="InterPro" id="IPR025366">
    <property type="entry name" value="DUF4270"/>
</dbReference>
<gene>
    <name evidence="1" type="ORF">EQG63_03905</name>
</gene>
<dbReference type="AlphaFoldDB" id="A0A4Q1K761"/>
<organism evidence="1 2">
    <name type="scientific">Flavobacterium amnicola</name>
    <dbReference type="NCBI Taxonomy" id="2506422"/>
    <lineage>
        <taxon>Bacteria</taxon>
        <taxon>Pseudomonadati</taxon>
        <taxon>Bacteroidota</taxon>
        <taxon>Flavobacteriia</taxon>
        <taxon>Flavobacteriales</taxon>
        <taxon>Flavobacteriaceae</taxon>
        <taxon>Flavobacterium</taxon>
    </lineage>
</organism>
<sequence>MNTNILKTLAVVFATVLFVSCDNDYNSIGGSVIGDRNYDFNDGEDFSVYAYNSKLGPVQTNKLPVHQLGYLENDKFETTTANFVTQLDLAKEAPVFTTNIAIDSVVLTVPYFSRKRTLEVTGRSTYRLDSIYSNATTIDPIGLKIFRNGYTLSDFDASNPSSSAQYYSNQDGLFDAAKVSPADPVYDNPAFVPSDKEFVKYKVENLVMMPKTAENIESRAAPRMRLMLDPVKFGSTILNAGASNLATNDAFKNFYKGLYFQTQTVSGSRGSMMMLDFSKGNVTIYYKQDKISGQPSVKAMKELTLNFSANNVNLFNHANDVYSTPASAPIAGTNGHENLYLKGGEGSTTFVELFPTFSELENLWNLSKTKGLLINDAYLTFTVNETATGVGSGYKFHPNRVYLYDADTNKRLYDYNFDNSINTAFPKLAKYIFGGILSDKKTYKIRVTEHIANLLKSKDLAELKEKNVRLGLVISEDINEVRYAMLKTSQTVSNTQGISKIITQYPMAAVINPLGTILFGNVPSTDVANYDKRVRFKISYTKPN</sequence>